<feature type="transmembrane region" description="Helical" evidence="6">
    <location>
        <begin position="510"/>
        <end position="533"/>
    </location>
</feature>
<dbReference type="AlphaFoldDB" id="A0A6M4H0J1"/>
<dbReference type="InterPro" id="IPR020846">
    <property type="entry name" value="MFS_dom"/>
</dbReference>
<dbReference type="PROSITE" id="PS00216">
    <property type="entry name" value="SUGAR_TRANSPORT_1"/>
    <property type="match status" value="1"/>
</dbReference>
<feature type="domain" description="Major facilitator superfamily (MFS) profile" evidence="7">
    <location>
        <begin position="301"/>
        <end position="694"/>
    </location>
</feature>
<evidence type="ECO:0000256" key="1">
    <source>
        <dbReference type="ARBA" id="ARBA00004651"/>
    </source>
</evidence>
<protein>
    <submittedName>
        <fullName evidence="9">Multidrug resistance protein MdtG</fullName>
    </submittedName>
</protein>
<feature type="transmembrane region" description="Helical" evidence="6">
    <location>
        <begin position="665"/>
        <end position="688"/>
    </location>
</feature>
<evidence type="ECO:0000259" key="8">
    <source>
        <dbReference type="PROSITE" id="PS50885"/>
    </source>
</evidence>
<evidence type="ECO:0000256" key="6">
    <source>
        <dbReference type="SAM" id="Phobius"/>
    </source>
</evidence>
<dbReference type="InterPro" id="IPR005829">
    <property type="entry name" value="Sugar_transporter_CS"/>
</dbReference>
<dbReference type="EMBL" id="CP053069">
    <property type="protein sequence ID" value="QJR13021.1"/>
    <property type="molecule type" value="Genomic_DNA"/>
</dbReference>
<feature type="domain" description="HAMP" evidence="8">
    <location>
        <begin position="199"/>
        <end position="251"/>
    </location>
</feature>
<dbReference type="PROSITE" id="PS50850">
    <property type="entry name" value="MFS"/>
    <property type="match status" value="1"/>
</dbReference>
<feature type="transmembrane region" description="Helical" evidence="6">
    <location>
        <begin position="578"/>
        <end position="611"/>
    </location>
</feature>
<keyword evidence="10" id="KW-1185">Reference proteome</keyword>
<feature type="transmembrane region" description="Helical" evidence="6">
    <location>
        <begin position="170"/>
        <end position="190"/>
    </location>
</feature>
<dbReference type="InterPro" id="IPR036259">
    <property type="entry name" value="MFS_trans_sf"/>
</dbReference>
<evidence type="ECO:0000256" key="3">
    <source>
        <dbReference type="ARBA" id="ARBA00022692"/>
    </source>
</evidence>
<sequence length="708" mass="77425">MLDKNYLWRIYWQLAGVIMLSVVLALGVVSYFSHRVFERELVPETEKKALTVGASVRSLALKAAGYGFDFSQLYGVEQTFDEVFSENPEFASIAITDTTGRVLYARGKEPESVREYFSRPAVLTVLETPDKARDAIKIGSQYIVSMPIVAPQKALGVLHIGIDSAFVDRVLLEVLLDVLVVLVVSLFFTLELLNFMAGARLASGLGEFTRQVDRMKGGDFTPSGRIRVNDEIGRLLRWIDSAIDHINVRYETLAGEVRRRLAESNAEMREHLKPAAQAMEQLRTTKRFGTGEVTAKAEETDLNRIRAPLFAFILAEELTRSYLPSYVNQLLVPIPWISPQVVIGLPIMLFMLIVAIGQPYLGGWSERVGRRKAMLVGAILATVGFGGTALAVNLYDLLLWRSLCALGYGMVFVAAQGYVLDRTDRINRAQGFALFIGAIMVATVCGPSIGGILADNIGFRPSFAVSATMAFLSILAILRLPKEEVRGPLGIPSRAPKLSEFLALMTNSRFMTLTGLAAMPAKILLTGVCFYLVPLYIVSIGNTQAMAGRLLMVYAIMMVLVVPFAATLSDASMKRERYVALGLVISGLGGFLMLFSDSFLVLFAVVFLLGLGQALSIAAQSALVGEHCQEEIHHYGADAVYGVYRFLERLGNALGPLLASLLVVFWGYIGAFVALSGLAFVCGILFAISMRFGPMHHPHATGEEVPHP</sequence>
<dbReference type="PANTHER" id="PTHR43124:SF3">
    <property type="entry name" value="CHLORAMPHENICOL EFFLUX PUMP RV0191"/>
    <property type="match status" value="1"/>
</dbReference>
<dbReference type="InterPro" id="IPR011701">
    <property type="entry name" value="MFS"/>
</dbReference>
<evidence type="ECO:0000313" key="10">
    <source>
        <dbReference type="Proteomes" id="UP000501534"/>
    </source>
</evidence>
<feature type="transmembrane region" description="Helical" evidence="6">
    <location>
        <begin position="12"/>
        <end position="32"/>
    </location>
</feature>
<keyword evidence="5 6" id="KW-0472">Membrane</keyword>
<evidence type="ECO:0000313" key="9">
    <source>
        <dbReference type="EMBL" id="QJR13021.1"/>
    </source>
</evidence>
<reference evidence="9 10" key="1">
    <citation type="submission" date="2020-04" db="EMBL/GenBank/DDBJ databases">
        <title>Usitatibacter rugosus gen. nov., sp. nov. and Usitatibacter palustris sp. nov., novel members of Usitatibacteraceae fam. nov. within the order Nitrosomonadales isolated from soil.</title>
        <authorList>
            <person name="Huber K.J."/>
            <person name="Neumann-Schaal M."/>
            <person name="Geppert A."/>
            <person name="Luckner M."/>
            <person name="Wanner G."/>
            <person name="Overmann J."/>
        </authorList>
    </citation>
    <scope>NUCLEOTIDE SEQUENCE [LARGE SCALE GENOMIC DNA]</scope>
    <source>
        <strain evidence="9 10">0125_3</strain>
    </source>
</reference>
<dbReference type="Proteomes" id="UP000501534">
    <property type="component" value="Chromosome"/>
</dbReference>
<evidence type="ECO:0000259" key="7">
    <source>
        <dbReference type="PROSITE" id="PS50850"/>
    </source>
</evidence>
<evidence type="ECO:0000256" key="4">
    <source>
        <dbReference type="ARBA" id="ARBA00022989"/>
    </source>
</evidence>
<feature type="transmembrane region" description="Helical" evidence="6">
    <location>
        <begin position="373"/>
        <end position="392"/>
    </location>
</feature>
<feature type="transmembrane region" description="Helical" evidence="6">
    <location>
        <begin position="398"/>
        <end position="420"/>
    </location>
</feature>
<dbReference type="GO" id="GO:0007165">
    <property type="term" value="P:signal transduction"/>
    <property type="evidence" value="ECO:0007669"/>
    <property type="project" value="InterPro"/>
</dbReference>
<keyword evidence="2" id="KW-1003">Cell membrane</keyword>
<dbReference type="RefSeq" id="WP_171095739.1">
    <property type="nucleotide sequence ID" value="NZ_CP053069.1"/>
</dbReference>
<gene>
    <name evidence="9" type="primary">mdtG</name>
    <name evidence="9" type="ORF">DSM104443_04115</name>
</gene>
<dbReference type="PROSITE" id="PS50885">
    <property type="entry name" value="HAMP"/>
    <property type="match status" value="1"/>
</dbReference>
<comment type="subcellular location">
    <subcellularLocation>
        <location evidence="1">Cell membrane</location>
        <topology evidence="1">Multi-pass membrane protein</topology>
    </subcellularLocation>
</comment>
<evidence type="ECO:0000256" key="5">
    <source>
        <dbReference type="ARBA" id="ARBA00023136"/>
    </source>
</evidence>
<evidence type="ECO:0000256" key="2">
    <source>
        <dbReference type="ARBA" id="ARBA00022475"/>
    </source>
</evidence>
<dbReference type="InterPro" id="IPR003660">
    <property type="entry name" value="HAMP_dom"/>
</dbReference>
<dbReference type="SUPFAM" id="SSF103473">
    <property type="entry name" value="MFS general substrate transporter"/>
    <property type="match status" value="1"/>
</dbReference>
<proteinExistence type="predicted"/>
<dbReference type="PANTHER" id="PTHR43124">
    <property type="entry name" value="PURINE EFFLUX PUMP PBUE"/>
    <property type="match status" value="1"/>
</dbReference>
<dbReference type="InterPro" id="IPR050189">
    <property type="entry name" value="MFS_Efflux_Transporters"/>
</dbReference>
<dbReference type="KEGG" id="uru:DSM104443_04115"/>
<keyword evidence="3 6" id="KW-0812">Transmembrane</keyword>
<dbReference type="GO" id="GO:0005886">
    <property type="term" value="C:plasma membrane"/>
    <property type="evidence" value="ECO:0007669"/>
    <property type="project" value="UniProtKB-SubCell"/>
</dbReference>
<dbReference type="Gene3D" id="1.20.1250.20">
    <property type="entry name" value="MFS general substrate transporter like domains"/>
    <property type="match status" value="1"/>
</dbReference>
<dbReference type="GO" id="GO:0022857">
    <property type="term" value="F:transmembrane transporter activity"/>
    <property type="evidence" value="ECO:0007669"/>
    <property type="project" value="InterPro"/>
</dbReference>
<feature type="transmembrane region" description="Helical" evidence="6">
    <location>
        <begin position="341"/>
        <end position="361"/>
    </location>
</feature>
<keyword evidence="4 6" id="KW-1133">Transmembrane helix</keyword>
<organism evidence="9 10">
    <name type="scientific">Usitatibacter rugosus</name>
    <dbReference type="NCBI Taxonomy" id="2732067"/>
    <lineage>
        <taxon>Bacteria</taxon>
        <taxon>Pseudomonadati</taxon>
        <taxon>Pseudomonadota</taxon>
        <taxon>Betaproteobacteria</taxon>
        <taxon>Nitrosomonadales</taxon>
        <taxon>Usitatibacteraceae</taxon>
        <taxon>Usitatibacter</taxon>
    </lineage>
</organism>
<name>A0A6M4H0J1_9PROT</name>
<dbReference type="CDD" id="cd17325">
    <property type="entry name" value="MFS_MdtG_SLC18_like"/>
    <property type="match status" value="1"/>
</dbReference>
<accession>A0A6M4H0J1</accession>
<feature type="transmembrane region" description="Helical" evidence="6">
    <location>
        <begin position="545"/>
        <end position="566"/>
    </location>
</feature>
<dbReference type="Pfam" id="PF07690">
    <property type="entry name" value="MFS_1"/>
    <property type="match status" value="1"/>
</dbReference>
<feature type="transmembrane region" description="Helical" evidence="6">
    <location>
        <begin position="432"/>
        <end position="453"/>
    </location>
</feature>